<reference evidence="2" key="1">
    <citation type="journal article" date="2015" name="PLoS Genet.">
        <title>Genome Sequence and Transcriptome Analyses of Chrysochromulina tobin: Metabolic Tools for Enhanced Algal Fitness in the Prominent Order Prymnesiales (Haptophyceae).</title>
        <authorList>
            <person name="Hovde B.T."/>
            <person name="Deodato C.R."/>
            <person name="Hunsperger H.M."/>
            <person name="Ryken S.A."/>
            <person name="Yost W."/>
            <person name="Jha R.K."/>
            <person name="Patterson J."/>
            <person name="Monnat R.J. Jr."/>
            <person name="Barlow S.B."/>
            <person name="Starkenburg S.R."/>
            <person name="Cattolico R.A."/>
        </authorList>
    </citation>
    <scope>NUCLEOTIDE SEQUENCE</scope>
    <source>
        <strain evidence="2">CCMP291</strain>
    </source>
</reference>
<dbReference type="AlphaFoldDB" id="A0A0M0JI81"/>
<dbReference type="EMBL" id="JWZX01002900">
    <property type="protein sequence ID" value="KOO26022.1"/>
    <property type="molecule type" value="Genomic_DNA"/>
</dbReference>
<proteinExistence type="predicted"/>
<sequence>MPIRTGQLHGENGNWYVPNTCSVPDVFTRADKGVRGADDADTKFVTKEYLPKDIDFQVHTNKYEAREDLQACGLHKGTFAHPERMTMADHDMGLAWPPPKGEEGRHAKFMGMVVEKPAHKEDVQGIMVGYKGHVPRSRDKIGGSFYGGIPSGRSAEGFPPPDMTSPAYLPGYGAQTSHARTGEHPAYVTVALAHGTTTVMAGVGVPPPNRPTAVVSGDGFIPNYKGHKPKVYDHVGSSIYGAAAEGRKEIPPSTFHYKTMHGDYDINAIQARNFAHTNEKTRNAPHS</sequence>
<name>A0A0M0JI81_9EUKA</name>
<evidence type="ECO:0000313" key="2">
    <source>
        <dbReference type="Proteomes" id="UP000037460"/>
    </source>
</evidence>
<accession>A0A0M0JI81</accession>
<protein>
    <submittedName>
        <fullName evidence="1">Uncharacterized protein</fullName>
    </submittedName>
</protein>
<gene>
    <name evidence="1" type="ORF">Ctob_011156</name>
</gene>
<comment type="caution">
    <text evidence="1">The sequence shown here is derived from an EMBL/GenBank/DDBJ whole genome shotgun (WGS) entry which is preliminary data.</text>
</comment>
<evidence type="ECO:0000313" key="1">
    <source>
        <dbReference type="EMBL" id="KOO26022.1"/>
    </source>
</evidence>
<keyword evidence="2" id="KW-1185">Reference proteome</keyword>
<organism evidence="1 2">
    <name type="scientific">Chrysochromulina tobinii</name>
    <dbReference type="NCBI Taxonomy" id="1460289"/>
    <lineage>
        <taxon>Eukaryota</taxon>
        <taxon>Haptista</taxon>
        <taxon>Haptophyta</taxon>
        <taxon>Prymnesiophyceae</taxon>
        <taxon>Prymnesiales</taxon>
        <taxon>Chrysochromulinaceae</taxon>
        <taxon>Chrysochromulina</taxon>
    </lineage>
</organism>
<dbReference type="Proteomes" id="UP000037460">
    <property type="component" value="Unassembled WGS sequence"/>
</dbReference>